<feature type="compositionally biased region" description="Basic and acidic residues" evidence="1">
    <location>
        <begin position="72"/>
        <end position="114"/>
    </location>
</feature>
<sequence length="982" mass="108780">MNKSWTNGESWKRPPASNDLTSLITRSIASSIRAVSPAGPSWQPLPSKTPIIGTSVKSETWRSAGVAGESWRSFERGSKSETWRRGERRERGSGVSDRRKESEDRHARSRERTRSPPPRRRREHIGRKSSRWQPLSREEEEQRERAARKSSFDRRTTNMEGREVEGREEEESADDAADKLEPTCASTVDDAWEARLNAALERDVKCSLKSQTELDECQNPLHDDDFQNSLQIDEFQGAMSSLAPVQMPNDLIDLDYKLQPECHDEQPSRSLPGLKFRGDKRLIVSAFKISTSDVRLYYCDDKFKSILANPPTLALSRLTCEEIEEWNAEFPASLPVFRKRRGRTTANRIGRSAAASKQHKSRPSLKTARNSTENKQRSLNVDDCFDDDDGDDHPLSNGHQDDAKASVDGNQQKSLLKRPLARRRVPPPPREELPPGLDFLAPTQALPSFKIKKKVVVKEEKVEEKGRKYWRGSREESRGRTMKEHSRDLSKEKPKIAKPLEGSVVDRAHDKKLVDSFFDRNLGHYRQAVRPKVKPPAAKIPDSSVQKKESSWSRNENVKKVSEWLSRKPSGDRGPATPPGSGPDDESPAGAHVNYDVNLPAGTGVVDELLRKPLLKEEPLLAPNINPLDYVEELSNPGDDTDAIERQQFTDEAAIAEPSSSFVWTGTDDGGEERSASNKPMPIHHQTSHSSQHLHSTTRAPILAASVNGNAAPFPYAHGRQPLIPSGLLPTPESPAPIPIASYRSGSVEPRPRSRSSGVRSASPMDLDDDCESASRSPQIVGRQALLGDRPRALLAVPPEPSAFLSTPSIPSTLSISSNPTTFPRPLKQPLIPTPTPVPPPDPILPSPLVWRPKAPLLKHIVPERPRLNGPATKFIRPVPAPTGGSSDAPSSSSSQSTLQTMTTTSADDDAAYTIDQLRTILNILLNDPSSSLQHDRRLKAEQLLAILDEVEAVQQSQSPSETQSMLKPIVQFVLDSSGLLK</sequence>
<feature type="compositionally biased region" description="Basic and acidic residues" evidence="1">
    <location>
        <begin position="136"/>
        <end position="165"/>
    </location>
</feature>
<feature type="compositionally biased region" description="Low complexity" evidence="1">
    <location>
        <begin position="684"/>
        <end position="695"/>
    </location>
</feature>
<keyword evidence="2" id="KW-1185">Reference proteome</keyword>
<feature type="compositionally biased region" description="Acidic residues" evidence="1">
    <location>
        <begin position="166"/>
        <end position="175"/>
    </location>
</feature>
<dbReference type="GO" id="GO:0003723">
    <property type="term" value="F:RNA binding"/>
    <property type="evidence" value="ECO:0007669"/>
    <property type="project" value="TreeGrafter"/>
</dbReference>
<dbReference type="GO" id="GO:0005681">
    <property type="term" value="C:spliceosomal complex"/>
    <property type="evidence" value="ECO:0007669"/>
    <property type="project" value="TreeGrafter"/>
</dbReference>
<dbReference type="InterPro" id="IPR052225">
    <property type="entry name" value="Ser/Arg_repetitive_matrix"/>
</dbReference>
<dbReference type="Proteomes" id="UP000887566">
    <property type="component" value="Unplaced"/>
</dbReference>
<evidence type="ECO:0000313" key="2">
    <source>
        <dbReference type="Proteomes" id="UP000887566"/>
    </source>
</evidence>
<feature type="compositionally biased region" description="Basic residues" evidence="1">
    <location>
        <begin position="415"/>
        <end position="425"/>
    </location>
</feature>
<proteinExistence type="predicted"/>
<feature type="compositionally biased region" description="Basic residues" evidence="1">
    <location>
        <begin position="115"/>
        <end position="130"/>
    </location>
</feature>
<protein>
    <submittedName>
        <fullName evidence="3">Uncharacterized protein</fullName>
    </submittedName>
</protein>
<evidence type="ECO:0000313" key="3">
    <source>
        <dbReference type="WBParaSite" id="PSAMB.scaffold851size40231.g9132.t1"/>
    </source>
</evidence>
<feature type="region of interest" description="Disordered" evidence="1">
    <location>
        <begin position="33"/>
        <end position="184"/>
    </location>
</feature>
<feature type="compositionally biased region" description="Basic and acidic residues" evidence="1">
    <location>
        <begin position="545"/>
        <end position="571"/>
    </location>
</feature>
<feature type="region of interest" description="Disordered" evidence="1">
    <location>
        <begin position="652"/>
        <end position="695"/>
    </location>
</feature>
<feature type="compositionally biased region" description="Low complexity" evidence="1">
    <location>
        <begin position="744"/>
        <end position="763"/>
    </location>
</feature>
<dbReference type="GO" id="GO:0048024">
    <property type="term" value="P:regulation of mRNA splicing, via spliceosome"/>
    <property type="evidence" value="ECO:0007669"/>
    <property type="project" value="TreeGrafter"/>
</dbReference>
<feature type="region of interest" description="Disordered" evidence="1">
    <location>
        <begin position="346"/>
        <end position="439"/>
    </location>
</feature>
<feature type="region of interest" description="Disordered" evidence="1">
    <location>
        <begin position="473"/>
        <end position="495"/>
    </location>
</feature>
<organism evidence="2 3">
    <name type="scientific">Plectus sambesii</name>
    <dbReference type="NCBI Taxonomy" id="2011161"/>
    <lineage>
        <taxon>Eukaryota</taxon>
        <taxon>Metazoa</taxon>
        <taxon>Ecdysozoa</taxon>
        <taxon>Nematoda</taxon>
        <taxon>Chromadorea</taxon>
        <taxon>Plectida</taxon>
        <taxon>Plectina</taxon>
        <taxon>Plectoidea</taxon>
        <taxon>Plectidae</taxon>
        <taxon>Plectus</taxon>
    </lineage>
</organism>
<feature type="compositionally biased region" description="Low complexity" evidence="1">
    <location>
        <begin position="882"/>
        <end position="906"/>
    </location>
</feature>
<feature type="region of interest" description="Disordered" evidence="1">
    <location>
        <begin position="528"/>
        <end position="595"/>
    </location>
</feature>
<dbReference type="AlphaFoldDB" id="A0A914XM11"/>
<accession>A0A914XM11</accession>
<evidence type="ECO:0000256" key="1">
    <source>
        <dbReference type="SAM" id="MobiDB-lite"/>
    </source>
</evidence>
<dbReference type="WBParaSite" id="PSAMB.scaffold851size40231.g9132.t1">
    <property type="protein sequence ID" value="PSAMB.scaffold851size40231.g9132.t1"/>
    <property type="gene ID" value="PSAMB.scaffold851size40231.g9132"/>
</dbReference>
<dbReference type="PANTHER" id="PTHR23148:SF0">
    <property type="entry name" value="SERINE_ARGININE REPETITIVE MATRIX PROTEIN 1"/>
    <property type="match status" value="1"/>
</dbReference>
<dbReference type="PANTHER" id="PTHR23148">
    <property type="entry name" value="SERINE/ARGININE REGULATED NUCLEAR MATRIX PROTEIN"/>
    <property type="match status" value="1"/>
</dbReference>
<feature type="compositionally biased region" description="Polar residues" evidence="1">
    <location>
        <begin position="367"/>
        <end position="379"/>
    </location>
</feature>
<feature type="region of interest" description="Disordered" evidence="1">
    <location>
        <begin position="869"/>
        <end position="906"/>
    </location>
</feature>
<reference evidence="3" key="1">
    <citation type="submission" date="2022-11" db="UniProtKB">
        <authorList>
            <consortium name="WormBaseParasite"/>
        </authorList>
    </citation>
    <scope>IDENTIFICATION</scope>
</reference>
<name>A0A914XM11_9BILA</name>
<feature type="region of interest" description="Disordered" evidence="1">
    <location>
        <begin position="742"/>
        <end position="777"/>
    </location>
</feature>